<dbReference type="OrthoDB" id="9779623at2"/>
<dbReference type="PANTHER" id="PTHR42760:SF40">
    <property type="entry name" value="3-OXOACYL-[ACYL-CARRIER-PROTEIN] REDUCTASE, CHLOROPLASTIC"/>
    <property type="match status" value="1"/>
</dbReference>
<name>A0A0S3PVT4_9BRAD</name>
<dbReference type="GO" id="GO:0004316">
    <property type="term" value="F:3-oxoacyl-[acyl-carrier-protein] reductase (NADPH) activity"/>
    <property type="evidence" value="ECO:0007669"/>
    <property type="project" value="UniProtKB-EC"/>
</dbReference>
<dbReference type="EMBL" id="AP014946">
    <property type="protein sequence ID" value="BAT60049.1"/>
    <property type="molecule type" value="Genomic_DNA"/>
</dbReference>
<dbReference type="AlphaFoldDB" id="A0A0S3PVT4"/>
<evidence type="ECO:0000259" key="2">
    <source>
        <dbReference type="SMART" id="SM00822"/>
    </source>
</evidence>
<dbReference type="InterPro" id="IPR057326">
    <property type="entry name" value="KR_dom"/>
</dbReference>
<dbReference type="FunFam" id="3.40.50.720:FF:000084">
    <property type="entry name" value="Short-chain dehydrogenase reductase"/>
    <property type="match status" value="1"/>
</dbReference>
<dbReference type="Pfam" id="PF13561">
    <property type="entry name" value="adh_short_C2"/>
    <property type="match status" value="1"/>
</dbReference>
<dbReference type="RefSeq" id="WP_096355945.1">
    <property type="nucleotide sequence ID" value="NZ_AP014946.1"/>
</dbReference>
<dbReference type="KEGG" id="vgo:GJW-30_1_02584"/>
<evidence type="ECO:0000313" key="3">
    <source>
        <dbReference type="EMBL" id="BAT60049.1"/>
    </source>
</evidence>
<dbReference type="EC" id="1.1.1.100" evidence="3"/>
<keyword evidence="3" id="KW-0560">Oxidoreductase</keyword>
<sequence length="244" mass="25143">MNTRNVSALVTGGSGAIGRALIEKLSANGTHVVNIDRAPPSTPLPGEFVKLDLTDLTATQKVMGQVMGDFSVGWLVNNAGIATPATLEDTTLQDLDDILSVNLRAALIATQAAIPGMKAARKGRIVNITSRAALGKELRTAYAAAKAGLIGMTRTWALELAPHGITVNAVGPGPIATPLFNSANPPDSPRTKAIIEGIPVKRVGTPDDIAHAVSFFLSDDAGYITGQTLFVCGGLTIGTAPIGE</sequence>
<proteinExistence type="inferred from homology"/>
<reference evidence="3 4" key="1">
    <citation type="submission" date="2015-08" db="EMBL/GenBank/DDBJ databases">
        <title>Investigation of the bacterial diversity of lava forest soil.</title>
        <authorList>
            <person name="Lee J.S."/>
        </authorList>
    </citation>
    <scope>NUCLEOTIDE SEQUENCE [LARGE SCALE GENOMIC DNA]</scope>
    <source>
        <strain evidence="3 4">GJW-30</strain>
    </source>
</reference>
<dbReference type="Proteomes" id="UP000236884">
    <property type="component" value="Chromosome"/>
</dbReference>
<feature type="domain" description="Ketoreductase" evidence="2">
    <location>
        <begin position="6"/>
        <end position="173"/>
    </location>
</feature>
<dbReference type="PANTHER" id="PTHR42760">
    <property type="entry name" value="SHORT-CHAIN DEHYDROGENASES/REDUCTASES FAMILY MEMBER"/>
    <property type="match status" value="1"/>
</dbReference>
<dbReference type="GO" id="GO:0030497">
    <property type="term" value="P:fatty acid elongation"/>
    <property type="evidence" value="ECO:0007669"/>
    <property type="project" value="TreeGrafter"/>
</dbReference>
<dbReference type="Gene3D" id="3.40.50.720">
    <property type="entry name" value="NAD(P)-binding Rossmann-like Domain"/>
    <property type="match status" value="1"/>
</dbReference>
<dbReference type="SUPFAM" id="SSF51735">
    <property type="entry name" value="NAD(P)-binding Rossmann-fold domains"/>
    <property type="match status" value="1"/>
</dbReference>
<dbReference type="InterPro" id="IPR002347">
    <property type="entry name" value="SDR_fam"/>
</dbReference>
<comment type="similarity">
    <text evidence="1">Belongs to the short-chain dehydrogenases/reductases (SDR) family.</text>
</comment>
<dbReference type="PRINTS" id="PR00080">
    <property type="entry name" value="SDRFAMILY"/>
</dbReference>
<evidence type="ECO:0000313" key="4">
    <source>
        <dbReference type="Proteomes" id="UP000236884"/>
    </source>
</evidence>
<gene>
    <name evidence="3" type="primary">fabG_11</name>
    <name evidence="3" type="ORF">GJW-30_1_02584</name>
</gene>
<evidence type="ECO:0000256" key="1">
    <source>
        <dbReference type="ARBA" id="ARBA00006484"/>
    </source>
</evidence>
<organism evidence="3 4">
    <name type="scientific">Variibacter gotjawalensis</name>
    <dbReference type="NCBI Taxonomy" id="1333996"/>
    <lineage>
        <taxon>Bacteria</taxon>
        <taxon>Pseudomonadati</taxon>
        <taxon>Pseudomonadota</taxon>
        <taxon>Alphaproteobacteria</taxon>
        <taxon>Hyphomicrobiales</taxon>
        <taxon>Nitrobacteraceae</taxon>
        <taxon>Variibacter</taxon>
    </lineage>
</organism>
<dbReference type="PRINTS" id="PR00081">
    <property type="entry name" value="GDHRDH"/>
</dbReference>
<dbReference type="InterPro" id="IPR036291">
    <property type="entry name" value="NAD(P)-bd_dom_sf"/>
</dbReference>
<dbReference type="SMART" id="SM00822">
    <property type="entry name" value="PKS_KR"/>
    <property type="match status" value="1"/>
</dbReference>
<protein>
    <submittedName>
        <fullName evidence="3">3-oxoacyl-[acyl-carrier-protein] reductase FabG</fullName>
        <ecNumber evidence="3">1.1.1.100</ecNumber>
    </submittedName>
</protein>
<keyword evidence="4" id="KW-1185">Reference proteome</keyword>
<accession>A0A0S3PVT4</accession>